<protein>
    <recommendedName>
        <fullName evidence="4">Chromosome partition protein Smc</fullName>
    </recommendedName>
</protein>
<name>A0A1X9MH80_9BACI</name>
<proteinExistence type="predicted"/>
<evidence type="ECO:0000313" key="3">
    <source>
        <dbReference type="Proteomes" id="UP000193006"/>
    </source>
</evidence>
<dbReference type="STRING" id="199441.BkAM31D_14000"/>
<feature type="chain" id="PRO_5012846954" description="Chromosome partition protein Smc" evidence="1">
    <location>
        <begin position="26"/>
        <end position="608"/>
    </location>
</feature>
<evidence type="ECO:0008006" key="4">
    <source>
        <dbReference type="Google" id="ProtNLM"/>
    </source>
</evidence>
<organism evidence="2 3">
    <name type="scientific">Halalkalibacter krulwichiae</name>
    <dbReference type="NCBI Taxonomy" id="199441"/>
    <lineage>
        <taxon>Bacteria</taxon>
        <taxon>Bacillati</taxon>
        <taxon>Bacillota</taxon>
        <taxon>Bacilli</taxon>
        <taxon>Bacillales</taxon>
        <taxon>Bacillaceae</taxon>
        <taxon>Halalkalibacter</taxon>
    </lineage>
</organism>
<gene>
    <name evidence="2" type="ORF">BkAM31D_14000</name>
</gene>
<dbReference type="Gene3D" id="1.10.287.950">
    <property type="entry name" value="Methyl-accepting chemotaxis protein"/>
    <property type="match status" value="1"/>
</dbReference>
<dbReference type="InterPro" id="IPR023908">
    <property type="entry name" value="xxxLxxG_rpt"/>
</dbReference>
<dbReference type="Proteomes" id="UP000193006">
    <property type="component" value="Chromosome"/>
</dbReference>
<evidence type="ECO:0000313" key="2">
    <source>
        <dbReference type="EMBL" id="ARK30861.1"/>
    </source>
</evidence>
<keyword evidence="1" id="KW-0732">Signal</keyword>
<dbReference type="AlphaFoldDB" id="A0A1X9MH80"/>
<dbReference type="KEGG" id="bkw:BkAM31D_14000"/>
<keyword evidence="3" id="KW-1185">Reference proteome</keyword>
<reference evidence="2 3" key="1">
    <citation type="submission" date="2017-04" db="EMBL/GenBank/DDBJ databases">
        <title>Bacillus krulwichiae AM31D Genome sequencing and assembly.</title>
        <authorList>
            <person name="Krulwich T.A."/>
            <person name="Anastor L."/>
            <person name="Ehrlich R."/>
            <person name="Ehrlich G.D."/>
            <person name="Janto B."/>
        </authorList>
    </citation>
    <scope>NUCLEOTIDE SEQUENCE [LARGE SCALE GENOMIC DNA]</scope>
    <source>
        <strain evidence="2 3">AM31D</strain>
    </source>
</reference>
<sequence precursor="true">MMRKKRILIVPLAMMLILPSFLADASQKSVSTEEKVNEQTDGKISSKDEVVYATLQANGQLNEIYVVNTLDVTQAGTIIDYGSYNSLKNLTDLSDLTQTDDKVYIEASKGKFYYQGNTNELELPWDLEIVYFLDGKEMNPAENVGENGHLEITINTSRNEQGETIFFDNYLLQISLTLDSEFYQNIEASDGVIANAGTDKQITFTVLPEQEGNFAVTADVRDFEFEGIEIAALPSSMSIDAPDAEKMTEDMKSLTDAIKEINDGVADLKSGVSELNDGVISLRNGSEQYKNGMSEMTGASSELIKASSSINDALSTITKNISKNDNELDLSELSELPKGLSQIADGLTETANGLSLLQENYSIVLTTLDEAMRNIPEYNVSENEINDLYSSGADPAVLDQLVETYSAARVAKGTYSAVKEGLQVVDTTLGEVSGASMEMATTLTSIAQGLSSSLEGMDGLDGLTQLQEGLAALAANYEQFHGGLIKYTNGVDTLSSSYHELHSGIVQLNGGTTELEDGVGQLLDGTGELYKSTNDLPEQIQEEIDKMISEYDKSDFEAISFVSGENEKVNSVQFVIKTESVKKEEQETMEEVIEEEKGFWGRLKDLFS</sequence>
<accession>A0A1X9MH80</accession>
<feature type="signal peptide" evidence="1">
    <location>
        <begin position="1"/>
        <end position="25"/>
    </location>
</feature>
<dbReference type="EMBL" id="CP020814">
    <property type="protein sequence ID" value="ARK30861.1"/>
    <property type="molecule type" value="Genomic_DNA"/>
</dbReference>
<dbReference type="NCBIfam" id="TIGR03057">
    <property type="entry name" value="xxxLxxG_by_4"/>
    <property type="match status" value="1"/>
</dbReference>
<evidence type="ECO:0000256" key="1">
    <source>
        <dbReference type="SAM" id="SignalP"/>
    </source>
</evidence>